<evidence type="ECO:0000256" key="1">
    <source>
        <dbReference type="SAM" id="MobiDB-lite"/>
    </source>
</evidence>
<organism evidence="2 3">
    <name type="scientific">Cinchona calisaya</name>
    <dbReference type="NCBI Taxonomy" id="153742"/>
    <lineage>
        <taxon>Eukaryota</taxon>
        <taxon>Viridiplantae</taxon>
        <taxon>Streptophyta</taxon>
        <taxon>Embryophyta</taxon>
        <taxon>Tracheophyta</taxon>
        <taxon>Spermatophyta</taxon>
        <taxon>Magnoliopsida</taxon>
        <taxon>eudicotyledons</taxon>
        <taxon>Gunneridae</taxon>
        <taxon>Pentapetalae</taxon>
        <taxon>asterids</taxon>
        <taxon>lamiids</taxon>
        <taxon>Gentianales</taxon>
        <taxon>Rubiaceae</taxon>
        <taxon>Cinchonoideae</taxon>
        <taxon>Cinchoneae</taxon>
        <taxon>Cinchona</taxon>
    </lineage>
</organism>
<dbReference type="Proteomes" id="UP001630127">
    <property type="component" value="Unassembled WGS sequence"/>
</dbReference>
<gene>
    <name evidence="2" type="ORF">ACH5RR_038386</name>
</gene>
<feature type="region of interest" description="Disordered" evidence="1">
    <location>
        <begin position="102"/>
        <end position="121"/>
    </location>
</feature>
<accession>A0ABD2Y0P7</accession>
<proteinExistence type="predicted"/>
<protein>
    <submittedName>
        <fullName evidence="2">Uncharacterized protein</fullName>
    </submittedName>
</protein>
<dbReference type="EMBL" id="JBJUIK010000016">
    <property type="protein sequence ID" value="KAL3499293.1"/>
    <property type="molecule type" value="Genomic_DNA"/>
</dbReference>
<comment type="caution">
    <text evidence="2">The sequence shown here is derived from an EMBL/GenBank/DDBJ whole genome shotgun (WGS) entry which is preliminary data.</text>
</comment>
<keyword evidence="3" id="KW-1185">Reference proteome</keyword>
<sequence>MDAVELALPEAAVVAVSKLMGSEGFSGGGGDFGFAVGKVQAGLSEAKIPPASASEPAFWYKIRDTGFFAPDGQPSGFHGSNASEDLKLENVDAAQSFITSPEAKQLHRRSGKVSRCNSSSSKRSRIVQLELPVNGSGVEDVKGNSSEKTQIPKQRTNSNSKRGDKRNGRVPKSRCDSFGLKNGLISFSSVAGGGNFNEVYGSKSNTFDVTKLVDELPLNELLDGSYNYLTLAKDKGKAVENSNENLLQSVRKACSLLRLQNPVHTQNSADTDNNYNQVSVGPFSPGACQTSLMDGGKADSCTAIQPPSNEDSCYRMEPSAIAVGSPLCPQKNILDRLALPPSKDLDSLLLDAVKPASSSRNGTDLRLGKTVAHRTGLLPFPWSHNSFGHSKSGPDTVKLSANRTICPGRWVKVGNTLTPLKCSNGVPVDLKLLTYDHRLVPSGNLESAPMGVDNSSSACVTITSCERVVSSSAACSASQDPPVEYSPRFLAAAQTLCEISSHSLKEKSHEMMKWLKKPSQKTMKTCKSKLTKKSGKPVAAPKASIGLDNLVKVADGRFPAKKLRLSVDEKIDAARHMNPACKGPTNWSAPRSIRSSPSKLFRESVPEMKNYNNHTVKNSYMMPPPTRVIDKACNNSRQKLNR</sequence>
<name>A0ABD2Y0P7_9GENT</name>
<evidence type="ECO:0000313" key="2">
    <source>
        <dbReference type="EMBL" id="KAL3499293.1"/>
    </source>
</evidence>
<dbReference type="PANTHER" id="PTHR36723">
    <property type="entry name" value="F22C12.19"/>
    <property type="match status" value="1"/>
</dbReference>
<feature type="region of interest" description="Disordered" evidence="1">
    <location>
        <begin position="137"/>
        <end position="173"/>
    </location>
</feature>
<evidence type="ECO:0000313" key="3">
    <source>
        <dbReference type="Proteomes" id="UP001630127"/>
    </source>
</evidence>
<feature type="compositionally biased region" description="Polar residues" evidence="1">
    <location>
        <begin position="143"/>
        <end position="160"/>
    </location>
</feature>
<reference evidence="2 3" key="1">
    <citation type="submission" date="2024-11" db="EMBL/GenBank/DDBJ databases">
        <title>A near-complete genome assembly of Cinchona calisaya.</title>
        <authorList>
            <person name="Lian D.C."/>
            <person name="Zhao X.W."/>
            <person name="Wei L."/>
        </authorList>
    </citation>
    <scope>NUCLEOTIDE SEQUENCE [LARGE SCALE GENOMIC DNA]</scope>
    <source>
        <tissue evidence="2">Nenye</tissue>
    </source>
</reference>
<dbReference type="AlphaFoldDB" id="A0ABD2Y0P7"/>
<dbReference type="PANTHER" id="PTHR36723:SF1">
    <property type="entry name" value="F22C12.19"/>
    <property type="match status" value="1"/>
</dbReference>